<evidence type="ECO:0000256" key="1">
    <source>
        <dbReference type="ARBA" id="ARBA00004167"/>
    </source>
</evidence>
<dbReference type="Pfam" id="PF07714">
    <property type="entry name" value="PK_Tyr_Ser-Thr"/>
    <property type="match status" value="1"/>
</dbReference>
<keyword evidence="8 12" id="KW-0472">Membrane</keyword>
<accession>A0A9X0CQR6</accession>
<dbReference type="PRINTS" id="PR00014">
    <property type="entry name" value="FNTYPEIII"/>
</dbReference>
<dbReference type="OrthoDB" id="5975131at2759"/>
<evidence type="ECO:0000259" key="13">
    <source>
        <dbReference type="PROSITE" id="PS50011"/>
    </source>
</evidence>
<organism evidence="15 16">
    <name type="scientific">Desmophyllum pertusum</name>
    <dbReference type="NCBI Taxonomy" id="174260"/>
    <lineage>
        <taxon>Eukaryota</taxon>
        <taxon>Metazoa</taxon>
        <taxon>Cnidaria</taxon>
        <taxon>Anthozoa</taxon>
        <taxon>Hexacorallia</taxon>
        <taxon>Scleractinia</taxon>
        <taxon>Caryophylliina</taxon>
        <taxon>Caryophylliidae</taxon>
        <taxon>Desmophyllum</taxon>
    </lineage>
</organism>
<comment type="subcellular location">
    <subcellularLocation>
        <location evidence="1">Membrane</location>
        <topology evidence="1">Single-pass membrane protein</topology>
    </subcellularLocation>
</comment>
<dbReference type="PROSITE" id="PS50011">
    <property type="entry name" value="PROTEIN_KINASE_DOM"/>
    <property type="match status" value="1"/>
</dbReference>
<feature type="domain" description="Fibronectin type-III" evidence="14">
    <location>
        <begin position="283"/>
        <end position="381"/>
    </location>
</feature>
<evidence type="ECO:0000256" key="10">
    <source>
        <dbReference type="ARBA" id="ARBA00023180"/>
    </source>
</evidence>
<dbReference type="PANTHER" id="PTHR24416">
    <property type="entry name" value="TYROSINE-PROTEIN KINASE RECEPTOR"/>
    <property type="match status" value="1"/>
</dbReference>
<evidence type="ECO:0000256" key="7">
    <source>
        <dbReference type="ARBA" id="ARBA00022989"/>
    </source>
</evidence>
<feature type="region of interest" description="Disordered" evidence="11">
    <location>
        <begin position="1"/>
        <end position="25"/>
    </location>
</feature>
<dbReference type="InterPro" id="IPR013783">
    <property type="entry name" value="Ig-like_fold"/>
</dbReference>
<keyword evidence="16" id="KW-1185">Reference proteome</keyword>
<dbReference type="Gene3D" id="1.10.510.10">
    <property type="entry name" value="Transferase(Phosphotransferase) domain 1"/>
    <property type="match status" value="1"/>
</dbReference>
<evidence type="ECO:0000256" key="9">
    <source>
        <dbReference type="ARBA" id="ARBA00023170"/>
    </source>
</evidence>
<dbReference type="SUPFAM" id="SSF56112">
    <property type="entry name" value="Protein kinase-like (PK-like)"/>
    <property type="match status" value="1"/>
</dbReference>
<dbReference type="PRINTS" id="PR00109">
    <property type="entry name" value="TYRKINASE"/>
</dbReference>
<dbReference type="InterPro" id="IPR001245">
    <property type="entry name" value="Ser-Thr/Tyr_kinase_cat_dom"/>
</dbReference>
<evidence type="ECO:0000256" key="6">
    <source>
        <dbReference type="ARBA" id="ARBA00022777"/>
    </source>
</evidence>
<keyword evidence="4 12" id="KW-0812">Transmembrane</keyword>
<evidence type="ECO:0000313" key="16">
    <source>
        <dbReference type="Proteomes" id="UP001163046"/>
    </source>
</evidence>
<evidence type="ECO:0000256" key="2">
    <source>
        <dbReference type="ARBA" id="ARBA00011902"/>
    </source>
</evidence>
<evidence type="ECO:0000256" key="4">
    <source>
        <dbReference type="ARBA" id="ARBA00022692"/>
    </source>
</evidence>
<dbReference type="InterPro" id="IPR011009">
    <property type="entry name" value="Kinase-like_dom_sf"/>
</dbReference>
<gene>
    <name evidence="15" type="ORF">OS493_021392</name>
</gene>
<keyword evidence="7 12" id="KW-1133">Transmembrane helix</keyword>
<dbReference type="InterPro" id="IPR036116">
    <property type="entry name" value="FN3_sf"/>
</dbReference>
<dbReference type="PROSITE" id="PS50853">
    <property type="entry name" value="FN3"/>
    <property type="match status" value="3"/>
</dbReference>
<dbReference type="Gene3D" id="2.60.40.10">
    <property type="entry name" value="Immunoglobulins"/>
    <property type="match status" value="3"/>
</dbReference>
<dbReference type="InterPro" id="IPR050122">
    <property type="entry name" value="RTK"/>
</dbReference>
<evidence type="ECO:0000256" key="8">
    <source>
        <dbReference type="ARBA" id="ARBA00023136"/>
    </source>
</evidence>
<feature type="domain" description="Fibronectin type-III" evidence="14">
    <location>
        <begin position="83"/>
        <end position="181"/>
    </location>
</feature>
<dbReference type="InterPro" id="IPR000719">
    <property type="entry name" value="Prot_kinase_dom"/>
</dbReference>
<dbReference type="GO" id="GO:0005886">
    <property type="term" value="C:plasma membrane"/>
    <property type="evidence" value="ECO:0007669"/>
    <property type="project" value="TreeGrafter"/>
</dbReference>
<dbReference type="CDD" id="cd00063">
    <property type="entry name" value="FN3"/>
    <property type="match status" value="3"/>
</dbReference>
<dbReference type="GO" id="GO:0005524">
    <property type="term" value="F:ATP binding"/>
    <property type="evidence" value="ECO:0007669"/>
    <property type="project" value="InterPro"/>
</dbReference>
<feature type="compositionally biased region" description="Low complexity" evidence="11">
    <location>
        <begin position="16"/>
        <end position="25"/>
    </location>
</feature>
<dbReference type="Pfam" id="PF00041">
    <property type="entry name" value="fn3"/>
    <property type="match status" value="3"/>
</dbReference>
<feature type="domain" description="Fibronectin type-III" evidence="14">
    <location>
        <begin position="182"/>
        <end position="282"/>
    </location>
</feature>
<dbReference type="CDD" id="cd00192">
    <property type="entry name" value="PTKc"/>
    <property type="match status" value="1"/>
</dbReference>
<evidence type="ECO:0000256" key="12">
    <source>
        <dbReference type="SAM" id="Phobius"/>
    </source>
</evidence>
<dbReference type="Proteomes" id="UP001163046">
    <property type="component" value="Unassembled WGS sequence"/>
</dbReference>
<keyword evidence="9" id="KW-0675">Receptor</keyword>
<keyword evidence="5" id="KW-0677">Repeat</keyword>
<dbReference type="EMBL" id="MU826839">
    <property type="protein sequence ID" value="KAJ7371966.1"/>
    <property type="molecule type" value="Genomic_DNA"/>
</dbReference>
<dbReference type="SMART" id="SM00060">
    <property type="entry name" value="FN3"/>
    <property type="match status" value="3"/>
</dbReference>
<evidence type="ECO:0000313" key="15">
    <source>
        <dbReference type="EMBL" id="KAJ7371966.1"/>
    </source>
</evidence>
<sequence length="729" mass="82207">MSTILSRFVSGEGHTSDGQSSSYSSALAVPSTSYSGENQVQLTNQQLQSSHQHIQNVQIQNFAQPQPYSFHNCSVSIVNNYRPPDPPEILNNQSELTGRNVTVMWRRSLDINCNITMYSIQYRVIEPTKEEWTEINITGSNITSYEMHLKYSKKYKVIVFAWNNLGRSVESNPWQVRTAQDVPYQPILHQPILGECNSINITWSPPTREALGDPVTDYIAQTKRTSFDGTWNNCTLFNISKSTSCLVTHLKKDTEYGVRVMAKNKIGYGLPSNISKVSTKDTDPGKPVITERKVSGCNITLTWTKPPSDDCPIRFYTVSYRQKEKENGDKEWSVINITDPTAKQRELVLNCTSTYDFQVKAWNELGGGDPSAVQSATTYRAATNDDTGDIAAVTGSSLVSNTLTTVLIVAIFSLALALLVIGVRYCRKRETHRPKRKRSQINSSAADTKDRELCAGRRTHTATVDQDGGEDENNTEVLEEIAGPSSAQDVTEEPVLDECTIPLIVFSASGREGDAPTEKTDDECSDDCESFFPTDLKSFAWQIARGMSYLSEKGLVHRDLAARNVLVGHGKALKIADFGLMRQVYHEVYKVQKQKKLPVKWMAPESLYKQIFTSKSDVWSYGVVMWEIATVGGTPYPLLGNAELMRRLKTGYRMEKPDLCSGNFYSMMLDCWRQDRDERPSFQELVEKLEQLMLQEVEYIDFDKVDESKDYYHVPETEENDDDENDGLE</sequence>
<protein>
    <recommendedName>
        <fullName evidence="2">receptor protein-tyrosine kinase</fullName>
        <ecNumber evidence="2">2.7.10.1</ecNumber>
    </recommendedName>
</protein>
<evidence type="ECO:0000256" key="11">
    <source>
        <dbReference type="SAM" id="MobiDB-lite"/>
    </source>
</evidence>
<name>A0A9X0CQR6_9CNID</name>
<feature type="transmembrane region" description="Helical" evidence="12">
    <location>
        <begin position="406"/>
        <end position="426"/>
    </location>
</feature>
<proteinExistence type="predicted"/>
<evidence type="ECO:0000256" key="3">
    <source>
        <dbReference type="ARBA" id="ARBA00022679"/>
    </source>
</evidence>
<dbReference type="GO" id="GO:0007169">
    <property type="term" value="P:cell surface receptor protein tyrosine kinase signaling pathway"/>
    <property type="evidence" value="ECO:0007669"/>
    <property type="project" value="TreeGrafter"/>
</dbReference>
<dbReference type="SUPFAM" id="SSF49265">
    <property type="entry name" value="Fibronectin type III"/>
    <property type="match status" value="2"/>
</dbReference>
<evidence type="ECO:0000256" key="5">
    <source>
        <dbReference type="ARBA" id="ARBA00022737"/>
    </source>
</evidence>
<keyword evidence="3" id="KW-0808">Transferase</keyword>
<dbReference type="InterPro" id="IPR008266">
    <property type="entry name" value="Tyr_kinase_AS"/>
</dbReference>
<dbReference type="SMART" id="SM00219">
    <property type="entry name" value="TyrKc"/>
    <property type="match status" value="1"/>
</dbReference>
<dbReference type="AlphaFoldDB" id="A0A9X0CQR6"/>
<dbReference type="FunFam" id="1.10.510.10:FF:000462">
    <property type="entry name" value="Receptor tyrosine kinase"/>
    <property type="match status" value="1"/>
</dbReference>
<dbReference type="EC" id="2.7.10.1" evidence="2"/>
<comment type="caution">
    <text evidence="15">The sequence shown here is derived from an EMBL/GenBank/DDBJ whole genome shotgun (WGS) entry which is preliminary data.</text>
</comment>
<dbReference type="PROSITE" id="PS00109">
    <property type="entry name" value="PROTEIN_KINASE_TYR"/>
    <property type="match status" value="1"/>
</dbReference>
<dbReference type="InterPro" id="IPR020635">
    <property type="entry name" value="Tyr_kinase_cat_dom"/>
</dbReference>
<keyword evidence="6" id="KW-0418">Kinase</keyword>
<dbReference type="GO" id="GO:0004714">
    <property type="term" value="F:transmembrane receptor protein tyrosine kinase activity"/>
    <property type="evidence" value="ECO:0007669"/>
    <property type="project" value="UniProtKB-EC"/>
</dbReference>
<feature type="domain" description="Protein kinase" evidence="13">
    <location>
        <begin position="359"/>
        <end position="693"/>
    </location>
</feature>
<dbReference type="PANTHER" id="PTHR24416:SF583">
    <property type="entry name" value="RECEPTOR PROTEIN-TYROSINE KINASE"/>
    <property type="match status" value="1"/>
</dbReference>
<reference evidence="15" key="1">
    <citation type="submission" date="2023-01" db="EMBL/GenBank/DDBJ databases">
        <title>Genome assembly of the deep-sea coral Lophelia pertusa.</title>
        <authorList>
            <person name="Herrera S."/>
            <person name="Cordes E."/>
        </authorList>
    </citation>
    <scope>NUCLEOTIDE SEQUENCE</scope>
    <source>
        <strain evidence="15">USNM1676648</strain>
        <tissue evidence="15">Polyp</tissue>
    </source>
</reference>
<keyword evidence="10" id="KW-0325">Glycoprotein</keyword>
<dbReference type="InterPro" id="IPR003961">
    <property type="entry name" value="FN3_dom"/>
</dbReference>
<evidence type="ECO:0000259" key="14">
    <source>
        <dbReference type="PROSITE" id="PS50853"/>
    </source>
</evidence>
<dbReference type="GO" id="GO:0043235">
    <property type="term" value="C:receptor complex"/>
    <property type="evidence" value="ECO:0007669"/>
    <property type="project" value="TreeGrafter"/>
</dbReference>